<dbReference type="PRINTS" id="PR00598">
    <property type="entry name" value="HTHMARR"/>
</dbReference>
<dbReference type="InterPro" id="IPR000835">
    <property type="entry name" value="HTH_MarR-typ"/>
</dbReference>
<keyword evidence="6" id="KW-1185">Reference proteome</keyword>
<dbReference type="PANTHER" id="PTHR42756">
    <property type="entry name" value="TRANSCRIPTIONAL REGULATOR, MARR"/>
    <property type="match status" value="1"/>
</dbReference>
<keyword evidence="1" id="KW-0805">Transcription regulation</keyword>
<accession>A0ABS4GMA7</accession>
<dbReference type="PROSITE" id="PS01117">
    <property type="entry name" value="HTH_MARR_1"/>
    <property type="match status" value="1"/>
</dbReference>
<dbReference type="Pfam" id="PF01047">
    <property type="entry name" value="MarR"/>
    <property type="match status" value="1"/>
</dbReference>
<proteinExistence type="predicted"/>
<dbReference type="InterPro" id="IPR036390">
    <property type="entry name" value="WH_DNA-bd_sf"/>
</dbReference>
<evidence type="ECO:0000259" key="4">
    <source>
        <dbReference type="PROSITE" id="PS50995"/>
    </source>
</evidence>
<protein>
    <submittedName>
        <fullName evidence="5">DNA-binding MarR family transcriptional regulator</fullName>
    </submittedName>
</protein>
<dbReference type="EMBL" id="JAGGKT010000002">
    <property type="protein sequence ID" value="MBP1931389.1"/>
    <property type="molecule type" value="Genomic_DNA"/>
</dbReference>
<dbReference type="RefSeq" id="WP_209809454.1">
    <property type="nucleotide sequence ID" value="NZ_JAGGKT010000002.1"/>
</dbReference>
<dbReference type="GO" id="GO:0003677">
    <property type="term" value="F:DNA binding"/>
    <property type="evidence" value="ECO:0007669"/>
    <property type="project" value="UniProtKB-KW"/>
</dbReference>
<dbReference type="InterPro" id="IPR036388">
    <property type="entry name" value="WH-like_DNA-bd_sf"/>
</dbReference>
<feature type="domain" description="HTH marR-type" evidence="4">
    <location>
        <begin position="4"/>
        <end position="136"/>
    </location>
</feature>
<sequence length="147" mass="16888">MILDDSLGFILNNAGRKVSQLLSLRFQPYDITTEQWTLLNRLIEEDGISQKDLAKRVEKDQTNVTRILNQLERKGLVDRETNTQDRRSFLTFVTEKGRKLNETLIPIENQVVNSVLEGLTKSQVKELARTLIHITDKANFHIQNGAN</sequence>
<dbReference type="Gene3D" id="1.10.10.10">
    <property type="entry name" value="Winged helix-like DNA-binding domain superfamily/Winged helix DNA-binding domain"/>
    <property type="match status" value="1"/>
</dbReference>
<dbReference type="InterPro" id="IPR011991">
    <property type="entry name" value="ArsR-like_HTH"/>
</dbReference>
<evidence type="ECO:0000256" key="3">
    <source>
        <dbReference type="ARBA" id="ARBA00023163"/>
    </source>
</evidence>
<dbReference type="PANTHER" id="PTHR42756:SF1">
    <property type="entry name" value="TRANSCRIPTIONAL REPRESSOR OF EMRAB OPERON"/>
    <property type="match status" value="1"/>
</dbReference>
<dbReference type="PROSITE" id="PS50995">
    <property type="entry name" value="HTH_MARR_2"/>
    <property type="match status" value="1"/>
</dbReference>
<dbReference type="CDD" id="cd00090">
    <property type="entry name" value="HTH_ARSR"/>
    <property type="match status" value="1"/>
</dbReference>
<dbReference type="InterPro" id="IPR023187">
    <property type="entry name" value="Tscrpt_reg_MarR-type_CS"/>
</dbReference>
<dbReference type="Proteomes" id="UP001519343">
    <property type="component" value="Unassembled WGS sequence"/>
</dbReference>
<name>A0ABS4GMA7_9BACL</name>
<evidence type="ECO:0000256" key="1">
    <source>
        <dbReference type="ARBA" id="ARBA00023015"/>
    </source>
</evidence>
<evidence type="ECO:0000313" key="5">
    <source>
        <dbReference type="EMBL" id="MBP1931389.1"/>
    </source>
</evidence>
<reference evidence="5 6" key="1">
    <citation type="submission" date="2021-03" db="EMBL/GenBank/DDBJ databases">
        <title>Genomic Encyclopedia of Type Strains, Phase IV (KMG-IV): sequencing the most valuable type-strain genomes for metagenomic binning, comparative biology and taxonomic classification.</title>
        <authorList>
            <person name="Goeker M."/>
        </authorList>
    </citation>
    <scope>NUCLEOTIDE SEQUENCE [LARGE SCALE GENOMIC DNA]</scope>
    <source>
        <strain evidence="5 6">DSM 24738</strain>
    </source>
</reference>
<dbReference type="SUPFAM" id="SSF46785">
    <property type="entry name" value="Winged helix' DNA-binding domain"/>
    <property type="match status" value="1"/>
</dbReference>
<comment type="caution">
    <text evidence="5">The sequence shown here is derived from an EMBL/GenBank/DDBJ whole genome shotgun (WGS) entry which is preliminary data.</text>
</comment>
<keyword evidence="2 5" id="KW-0238">DNA-binding</keyword>
<evidence type="ECO:0000313" key="6">
    <source>
        <dbReference type="Proteomes" id="UP001519343"/>
    </source>
</evidence>
<keyword evidence="3" id="KW-0804">Transcription</keyword>
<organism evidence="5 6">
    <name type="scientific">Ammoniphilus resinae</name>
    <dbReference type="NCBI Taxonomy" id="861532"/>
    <lineage>
        <taxon>Bacteria</taxon>
        <taxon>Bacillati</taxon>
        <taxon>Bacillota</taxon>
        <taxon>Bacilli</taxon>
        <taxon>Bacillales</taxon>
        <taxon>Paenibacillaceae</taxon>
        <taxon>Aneurinibacillus group</taxon>
        <taxon>Ammoniphilus</taxon>
    </lineage>
</organism>
<gene>
    <name evidence="5" type="ORF">J2Z37_001386</name>
</gene>
<dbReference type="SMART" id="SM00347">
    <property type="entry name" value="HTH_MARR"/>
    <property type="match status" value="1"/>
</dbReference>
<evidence type="ECO:0000256" key="2">
    <source>
        <dbReference type="ARBA" id="ARBA00023125"/>
    </source>
</evidence>